<sequence length="390" mass="43951">MSLCEEECCDVSEPPDPDVVETDPTRRYLRFKEVLDDENKTINILTELFTSGSLRQYGKKHKRFNLKAVKSWAIQILLGLKYLHSHSPPIMHRDIKCDNIFINGNHGEVKIGDLGLAVVMEQANEHKHTFVGTPAYITPEVYEEKVRAPSSDISVWTHSQCYHELYWRLVLLLKGAKDVIVGNWSMRNAIHRFARSCGDFVVGKGQAITVVESSPRCVDAGSFSGVCMSSQLEGNSSDPNSTTWFHKLKPRGDSMLEAQRGVGGYAILLLRNRFAVLDKSNNQVLVKNLKNEIVKKNVLPILCRCNILSEPYVVWSNDMESVALLSKHAIIIASKKLVHRCTLHETIRVKSGAWDDNGVFIYTTLNHIKYCLPNGDNGIIRTLDVPAFQM</sequence>
<dbReference type="GO" id="GO:0030117">
    <property type="term" value="C:membrane coat"/>
    <property type="evidence" value="ECO:0007669"/>
    <property type="project" value="InterPro"/>
</dbReference>
<organism evidence="7 8">
    <name type="scientific">Coptis chinensis</name>
    <dbReference type="NCBI Taxonomy" id="261450"/>
    <lineage>
        <taxon>Eukaryota</taxon>
        <taxon>Viridiplantae</taxon>
        <taxon>Streptophyta</taxon>
        <taxon>Embryophyta</taxon>
        <taxon>Tracheophyta</taxon>
        <taxon>Spermatophyta</taxon>
        <taxon>Magnoliopsida</taxon>
        <taxon>Ranunculales</taxon>
        <taxon>Ranunculaceae</taxon>
        <taxon>Coptidoideae</taxon>
        <taxon>Coptis</taxon>
    </lineage>
</organism>
<evidence type="ECO:0000256" key="4">
    <source>
        <dbReference type="ARBA" id="ARBA00047899"/>
    </source>
</evidence>
<accession>A0A835M554</accession>
<dbReference type="Pfam" id="PF04053">
    <property type="entry name" value="B-prop_COPA_B_2nd"/>
    <property type="match status" value="1"/>
</dbReference>
<dbReference type="InterPro" id="IPR008271">
    <property type="entry name" value="Ser/Thr_kinase_AS"/>
</dbReference>
<dbReference type="SMART" id="SM00220">
    <property type="entry name" value="S_TKc"/>
    <property type="match status" value="1"/>
</dbReference>
<comment type="catalytic activity">
    <reaction evidence="5">
        <text>L-seryl-[protein] + ATP = O-phospho-L-seryl-[protein] + ADP + H(+)</text>
        <dbReference type="Rhea" id="RHEA:17989"/>
        <dbReference type="Rhea" id="RHEA-COMP:9863"/>
        <dbReference type="Rhea" id="RHEA-COMP:11604"/>
        <dbReference type="ChEBI" id="CHEBI:15378"/>
        <dbReference type="ChEBI" id="CHEBI:29999"/>
        <dbReference type="ChEBI" id="CHEBI:30616"/>
        <dbReference type="ChEBI" id="CHEBI:83421"/>
        <dbReference type="ChEBI" id="CHEBI:456216"/>
        <dbReference type="EC" id="2.7.11.1"/>
    </reaction>
</comment>
<evidence type="ECO:0000256" key="2">
    <source>
        <dbReference type="ARBA" id="ARBA00022527"/>
    </source>
</evidence>
<dbReference type="GO" id="GO:0006886">
    <property type="term" value="P:intracellular protein transport"/>
    <property type="evidence" value="ECO:0007669"/>
    <property type="project" value="InterPro"/>
</dbReference>
<evidence type="ECO:0000313" key="8">
    <source>
        <dbReference type="Proteomes" id="UP000631114"/>
    </source>
</evidence>
<dbReference type="GO" id="GO:0005524">
    <property type="term" value="F:ATP binding"/>
    <property type="evidence" value="ECO:0007669"/>
    <property type="project" value="InterPro"/>
</dbReference>
<dbReference type="InterPro" id="IPR050588">
    <property type="entry name" value="WNK_Ser-Thr_kinase"/>
</dbReference>
<keyword evidence="3" id="KW-0808">Transferase</keyword>
<keyword evidence="8" id="KW-1185">Reference proteome</keyword>
<dbReference type="InterPro" id="IPR000719">
    <property type="entry name" value="Prot_kinase_dom"/>
</dbReference>
<evidence type="ECO:0000313" key="7">
    <source>
        <dbReference type="EMBL" id="KAF9620018.1"/>
    </source>
</evidence>
<dbReference type="EC" id="2.7.11.1" evidence="1"/>
<dbReference type="AlphaFoldDB" id="A0A835M554"/>
<dbReference type="Gene3D" id="1.10.510.10">
    <property type="entry name" value="Transferase(Phosphotransferase) domain 1"/>
    <property type="match status" value="1"/>
</dbReference>
<dbReference type="Proteomes" id="UP000631114">
    <property type="component" value="Unassembled WGS sequence"/>
</dbReference>
<dbReference type="InterPro" id="IPR011009">
    <property type="entry name" value="Kinase-like_dom_sf"/>
</dbReference>
<proteinExistence type="predicted"/>
<dbReference type="PROSITE" id="PS00108">
    <property type="entry name" value="PROTEIN_KINASE_ST"/>
    <property type="match status" value="1"/>
</dbReference>
<dbReference type="PANTHER" id="PTHR13902">
    <property type="entry name" value="SERINE/THREONINE-PROTEIN KINASE WNK WITH NO LYSINE -RELATED"/>
    <property type="match status" value="1"/>
</dbReference>
<dbReference type="GO" id="GO:0004674">
    <property type="term" value="F:protein serine/threonine kinase activity"/>
    <property type="evidence" value="ECO:0007669"/>
    <property type="project" value="UniProtKB-KW"/>
</dbReference>
<evidence type="ECO:0000259" key="6">
    <source>
        <dbReference type="PROSITE" id="PS50011"/>
    </source>
</evidence>
<dbReference type="GO" id="GO:0005198">
    <property type="term" value="F:structural molecule activity"/>
    <property type="evidence" value="ECO:0007669"/>
    <property type="project" value="InterPro"/>
</dbReference>
<comment type="catalytic activity">
    <reaction evidence="4">
        <text>L-threonyl-[protein] + ATP = O-phospho-L-threonyl-[protein] + ADP + H(+)</text>
        <dbReference type="Rhea" id="RHEA:46608"/>
        <dbReference type="Rhea" id="RHEA-COMP:11060"/>
        <dbReference type="Rhea" id="RHEA-COMP:11605"/>
        <dbReference type="ChEBI" id="CHEBI:15378"/>
        <dbReference type="ChEBI" id="CHEBI:30013"/>
        <dbReference type="ChEBI" id="CHEBI:30616"/>
        <dbReference type="ChEBI" id="CHEBI:61977"/>
        <dbReference type="ChEBI" id="CHEBI:456216"/>
        <dbReference type="EC" id="2.7.11.1"/>
    </reaction>
</comment>
<protein>
    <recommendedName>
        <fullName evidence="1">non-specific serine/threonine protein kinase</fullName>
        <ecNumber evidence="1">2.7.11.1</ecNumber>
    </recommendedName>
</protein>
<comment type="caution">
    <text evidence="7">The sequence shown here is derived from an EMBL/GenBank/DDBJ whole genome shotgun (WGS) entry which is preliminary data.</text>
</comment>
<reference evidence="7 8" key="1">
    <citation type="submission" date="2020-10" db="EMBL/GenBank/DDBJ databases">
        <title>The Coptis chinensis genome and diversification of protoberbering-type alkaloids.</title>
        <authorList>
            <person name="Wang B."/>
            <person name="Shu S."/>
            <person name="Song C."/>
            <person name="Liu Y."/>
        </authorList>
    </citation>
    <scope>NUCLEOTIDE SEQUENCE [LARGE SCALE GENOMIC DNA]</scope>
    <source>
        <strain evidence="7">HL-2020</strain>
        <tissue evidence="7">Leaf</tissue>
    </source>
</reference>
<evidence type="ECO:0000256" key="3">
    <source>
        <dbReference type="ARBA" id="ARBA00022777"/>
    </source>
</evidence>
<evidence type="ECO:0000256" key="5">
    <source>
        <dbReference type="ARBA" id="ARBA00048679"/>
    </source>
</evidence>
<gene>
    <name evidence="7" type="ORF">IFM89_010634</name>
</gene>
<dbReference type="InterPro" id="IPR006692">
    <property type="entry name" value="Beta-prop_COPA/B_2nd"/>
</dbReference>
<evidence type="ECO:0000256" key="1">
    <source>
        <dbReference type="ARBA" id="ARBA00012513"/>
    </source>
</evidence>
<feature type="domain" description="Protein kinase" evidence="6">
    <location>
        <begin position="1"/>
        <end position="313"/>
    </location>
</feature>
<dbReference type="PROSITE" id="PS50011">
    <property type="entry name" value="PROTEIN_KINASE_DOM"/>
    <property type="match status" value="1"/>
</dbReference>
<dbReference type="OrthoDB" id="4062651at2759"/>
<dbReference type="EMBL" id="JADFTS010000002">
    <property type="protein sequence ID" value="KAF9620018.1"/>
    <property type="molecule type" value="Genomic_DNA"/>
</dbReference>
<keyword evidence="3" id="KW-0418">Kinase</keyword>
<keyword evidence="2" id="KW-0723">Serine/threonine-protein kinase</keyword>
<dbReference type="SUPFAM" id="SSF56112">
    <property type="entry name" value="Protein kinase-like (PK-like)"/>
    <property type="match status" value="1"/>
</dbReference>
<dbReference type="Pfam" id="PF00069">
    <property type="entry name" value="Pkinase"/>
    <property type="match status" value="1"/>
</dbReference>
<name>A0A835M554_9MAGN</name>
<dbReference type="GO" id="GO:0016192">
    <property type="term" value="P:vesicle-mediated transport"/>
    <property type="evidence" value="ECO:0007669"/>
    <property type="project" value="InterPro"/>
</dbReference>